<proteinExistence type="predicted"/>
<accession>A0A382URP0</accession>
<dbReference type="AlphaFoldDB" id="A0A382URP0"/>
<gene>
    <name evidence="1" type="ORF">METZ01_LOCUS389736</name>
</gene>
<sequence>VPNEMRKIVFTADELQAALVNYALRTNKKLPNATINNILVEEKEGVTATIVYMRDGTDEAKSVEFTPNDVAAAIILYCNTRQIPLPRDAKKVVIPIEGSVGMIIKIDTYGNS</sequence>
<name>A0A382URP0_9ZZZZ</name>
<feature type="non-terminal residue" evidence="1">
    <location>
        <position position="1"/>
    </location>
</feature>
<dbReference type="EMBL" id="UINC01146261">
    <property type="protein sequence ID" value="SVD36882.1"/>
    <property type="molecule type" value="Genomic_DNA"/>
</dbReference>
<protein>
    <submittedName>
        <fullName evidence="1">Uncharacterized protein</fullName>
    </submittedName>
</protein>
<reference evidence="1" key="1">
    <citation type="submission" date="2018-05" db="EMBL/GenBank/DDBJ databases">
        <authorList>
            <person name="Lanie J.A."/>
            <person name="Ng W.-L."/>
            <person name="Kazmierczak K.M."/>
            <person name="Andrzejewski T.M."/>
            <person name="Davidsen T.M."/>
            <person name="Wayne K.J."/>
            <person name="Tettelin H."/>
            <person name="Glass J.I."/>
            <person name="Rusch D."/>
            <person name="Podicherti R."/>
            <person name="Tsui H.-C.T."/>
            <person name="Winkler M.E."/>
        </authorList>
    </citation>
    <scope>NUCLEOTIDE SEQUENCE</scope>
</reference>
<evidence type="ECO:0000313" key="1">
    <source>
        <dbReference type="EMBL" id="SVD36882.1"/>
    </source>
</evidence>
<organism evidence="1">
    <name type="scientific">marine metagenome</name>
    <dbReference type="NCBI Taxonomy" id="408172"/>
    <lineage>
        <taxon>unclassified sequences</taxon>
        <taxon>metagenomes</taxon>
        <taxon>ecological metagenomes</taxon>
    </lineage>
</organism>